<organism evidence="13">
    <name type="scientific">Hyalella azteca</name>
    <name type="common">Amphipod</name>
    <dbReference type="NCBI Taxonomy" id="294128"/>
    <lineage>
        <taxon>Eukaryota</taxon>
        <taxon>Metazoa</taxon>
        <taxon>Ecdysozoa</taxon>
        <taxon>Arthropoda</taxon>
        <taxon>Crustacea</taxon>
        <taxon>Multicrustacea</taxon>
        <taxon>Malacostraca</taxon>
        <taxon>Eumalacostraca</taxon>
        <taxon>Peracarida</taxon>
        <taxon>Amphipoda</taxon>
        <taxon>Senticaudata</taxon>
        <taxon>Talitrida</taxon>
        <taxon>Talitroidea</taxon>
        <taxon>Hyalellidae</taxon>
        <taxon>Hyalella</taxon>
    </lineage>
</organism>
<evidence type="ECO:0000256" key="3">
    <source>
        <dbReference type="ARBA" id="ARBA00022737"/>
    </source>
</evidence>
<evidence type="ECO:0000256" key="2">
    <source>
        <dbReference type="ARBA" id="ARBA00022692"/>
    </source>
</evidence>
<evidence type="ECO:0000256" key="4">
    <source>
        <dbReference type="ARBA" id="ARBA00022741"/>
    </source>
</evidence>
<reference evidence="13" key="2">
    <citation type="journal article" date="2018" name="Environ. Sci. Technol.">
        <title>The Toxicogenome of Hyalella azteca: A Model for Sediment Ecotoxicology and Evolutionary Toxicology.</title>
        <authorList>
            <person name="Poynton H.C."/>
            <person name="Hasenbein S."/>
            <person name="Benoit J.B."/>
            <person name="Sepulveda M.S."/>
            <person name="Poelchau M.F."/>
            <person name="Hughes D.S.T."/>
            <person name="Murali S.C."/>
            <person name="Chen S."/>
            <person name="Glastad K.M."/>
            <person name="Goodisman M.A.D."/>
            <person name="Werren J.H."/>
            <person name="Vineis J.H."/>
            <person name="Bowen J.L."/>
            <person name="Friedrich M."/>
            <person name="Jones J."/>
            <person name="Robertson H.M."/>
            <person name="Feyereisen R."/>
            <person name="Mechler-Hickson A."/>
            <person name="Mathers N."/>
            <person name="Lee C.E."/>
            <person name="Colbourne J.K."/>
            <person name="Biales A."/>
            <person name="Johnston J.S."/>
            <person name="Wellborn G.A."/>
            <person name="Rosendale A.J."/>
            <person name="Cridge A.G."/>
            <person name="Munoz-Torres M.C."/>
            <person name="Bain P.A."/>
            <person name="Manny A.R."/>
            <person name="Major K.M."/>
            <person name="Lambert F.N."/>
            <person name="Vulpe C.D."/>
            <person name="Tuck P."/>
            <person name="Blalock B.J."/>
            <person name="Lin Y.Y."/>
            <person name="Smith M.E."/>
            <person name="Ochoa-Acuna H."/>
            <person name="Chen M.M."/>
            <person name="Childers C.P."/>
            <person name="Qu J."/>
            <person name="Dugan S."/>
            <person name="Lee S.L."/>
            <person name="Chao H."/>
            <person name="Dinh H."/>
            <person name="Han Y."/>
            <person name="Doddapaneni H."/>
            <person name="Worley K.C."/>
            <person name="Muzny D.M."/>
            <person name="Gibbs R.A."/>
            <person name="Richards S."/>
        </authorList>
    </citation>
    <scope>NUCLEOTIDE SEQUENCE</scope>
    <source>
        <strain evidence="13">HAZT.00-mixed</strain>
        <tissue evidence="13">Whole organism</tissue>
    </source>
</reference>
<keyword evidence="2" id="KW-0812">Transmembrane</keyword>
<dbReference type="Gene3D" id="1.10.3290.10">
    <property type="entry name" value="Fido-like domain"/>
    <property type="match status" value="1"/>
</dbReference>
<keyword evidence="4 10" id="KW-0547">Nucleotide-binding</keyword>
<sequence>MVFVGPHLPPAPPRLEELMHQFVSWLNDPASLALHPVRQFDDYGYRYAALAHYQLVYIHPFVDGNGRTARLLMNFLLMQVPGVIYMAWRVRATLPSSSATRTASSTTTHSRLPTRATRAPSCASSRTARRRRLMFTCGRRATPPEPSTRTPSLPYAPSRRSPVHPACLMISRTAGKCLTHRRM</sequence>
<dbReference type="PROSITE" id="PS51459">
    <property type="entry name" value="FIDO"/>
    <property type="match status" value="1"/>
</dbReference>
<feature type="active site" evidence="9">
    <location>
        <position position="59"/>
    </location>
</feature>
<name>A0A6A0HCY7_HYAAZ</name>
<evidence type="ECO:0000256" key="10">
    <source>
        <dbReference type="PIRSR" id="PIRSR640198-2"/>
    </source>
</evidence>
<dbReference type="GO" id="GO:0005524">
    <property type="term" value="F:ATP binding"/>
    <property type="evidence" value="ECO:0007669"/>
    <property type="project" value="UniProtKB-KW"/>
</dbReference>
<feature type="region of interest" description="Disordered" evidence="11">
    <location>
        <begin position="97"/>
        <end position="160"/>
    </location>
</feature>
<evidence type="ECO:0000313" key="13">
    <source>
        <dbReference type="EMBL" id="KAA0202855.1"/>
    </source>
</evidence>
<dbReference type="InterPro" id="IPR003812">
    <property type="entry name" value="Fido"/>
</dbReference>
<dbReference type="Pfam" id="PF02661">
    <property type="entry name" value="Fic"/>
    <property type="match status" value="1"/>
</dbReference>
<feature type="compositionally biased region" description="Low complexity" evidence="11">
    <location>
        <begin position="97"/>
        <end position="126"/>
    </location>
</feature>
<keyword evidence="8" id="KW-0472">Membrane</keyword>
<proteinExistence type="predicted"/>
<reference evidence="13" key="1">
    <citation type="submission" date="2014-08" db="EMBL/GenBank/DDBJ databases">
        <authorList>
            <person name="Murali S."/>
            <person name="Richards S."/>
            <person name="Bandaranaike D."/>
            <person name="Bellair M."/>
            <person name="Blankenburg K."/>
            <person name="Chao H."/>
            <person name="Dinh H."/>
            <person name="Doddapaneni H."/>
            <person name="Dugan-Rocha S."/>
            <person name="Elkadiri S."/>
            <person name="Gnanaolivu R."/>
            <person name="Hughes D."/>
            <person name="Lee S."/>
            <person name="Li M."/>
            <person name="Ming W."/>
            <person name="Munidasa M."/>
            <person name="Muniz J."/>
            <person name="Nguyen L."/>
            <person name="Osuji N."/>
            <person name="Pu L.-L."/>
            <person name="Puazo M."/>
            <person name="Skinner E."/>
            <person name="Qu C."/>
            <person name="Quiroz J."/>
            <person name="Raj R."/>
            <person name="Weissenberger G."/>
            <person name="Xin Y."/>
            <person name="Zou X."/>
            <person name="Han Y."/>
            <person name="Worley K."/>
            <person name="Muzny D."/>
            <person name="Gibbs R."/>
        </authorList>
    </citation>
    <scope>NUCLEOTIDE SEQUENCE</scope>
    <source>
        <strain evidence="13">HAZT.00-mixed</strain>
        <tissue evidence="13">Whole organism</tissue>
    </source>
</reference>
<dbReference type="AlphaFoldDB" id="A0A6A0HCY7"/>
<feature type="domain" description="Fido" evidence="12">
    <location>
        <begin position="1"/>
        <end position="118"/>
    </location>
</feature>
<accession>A0A6A0HCY7</accession>
<dbReference type="InterPro" id="IPR036597">
    <property type="entry name" value="Fido-like_dom_sf"/>
</dbReference>
<dbReference type="InterPro" id="IPR040198">
    <property type="entry name" value="Fido_containing"/>
</dbReference>
<keyword evidence="5" id="KW-0802">TPR repeat</keyword>
<evidence type="ECO:0000256" key="5">
    <source>
        <dbReference type="ARBA" id="ARBA00022803"/>
    </source>
</evidence>
<keyword evidence="7" id="KW-1133">Transmembrane helix</keyword>
<reference evidence="13" key="3">
    <citation type="submission" date="2019-06" db="EMBL/GenBank/DDBJ databases">
        <authorList>
            <person name="Poynton C."/>
            <person name="Hasenbein S."/>
            <person name="Benoit J.B."/>
            <person name="Sepulveda M.S."/>
            <person name="Poelchau M.F."/>
            <person name="Murali S.C."/>
            <person name="Chen S."/>
            <person name="Glastad K.M."/>
            <person name="Werren J.H."/>
            <person name="Vineis J.H."/>
            <person name="Bowen J.L."/>
            <person name="Friedrich M."/>
            <person name="Jones J."/>
            <person name="Robertson H.M."/>
            <person name="Feyereisen R."/>
            <person name="Mechler-Hickson A."/>
            <person name="Mathers N."/>
            <person name="Lee C.E."/>
            <person name="Colbourne J.K."/>
            <person name="Biales A."/>
            <person name="Johnston J.S."/>
            <person name="Wellborn G.A."/>
            <person name="Rosendale A.J."/>
            <person name="Cridge A.G."/>
            <person name="Munoz-Torres M.C."/>
            <person name="Bain P.A."/>
            <person name="Manny A.R."/>
            <person name="Major K.M."/>
            <person name="Lambert F.N."/>
            <person name="Vulpe C.D."/>
            <person name="Tuck P."/>
            <person name="Blalock B.J."/>
            <person name="Lin Y.-Y."/>
            <person name="Smith M.E."/>
            <person name="Ochoa-Acuna H."/>
            <person name="Chen M.-J.M."/>
            <person name="Childers C.P."/>
            <person name="Qu J."/>
            <person name="Dugan S."/>
            <person name="Lee S.L."/>
            <person name="Chao H."/>
            <person name="Dinh H."/>
            <person name="Han Y."/>
            <person name="Doddapaneni H."/>
            <person name="Worley K.C."/>
            <person name="Muzny D.M."/>
            <person name="Gibbs R.A."/>
            <person name="Richards S."/>
        </authorList>
    </citation>
    <scope>NUCLEOTIDE SEQUENCE</scope>
    <source>
        <strain evidence="13">HAZT.00-mixed</strain>
        <tissue evidence="13">Whole organism</tissue>
    </source>
</reference>
<feature type="binding site" evidence="10">
    <location>
        <begin position="63"/>
        <end position="70"/>
    </location>
    <ligand>
        <name>ATP</name>
        <dbReference type="ChEBI" id="CHEBI:30616"/>
    </ligand>
</feature>
<dbReference type="GO" id="GO:0016020">
    <property type="term" value="C:membrane"/>
    <property type="evidence" value="ECO:0007669"/>
    <property type="project" value="UniProtKB-SubCell"/>
</dbReference>
<evidence type="ECO:0000256" key="8">
    <source>
        <dbReference type="ARBA" id="ARBA00023136"/>
    </source>
</evidence>
<dbReference type="PANTHER" id="PTHR13504:SF34">
    <property type="entry name" value="PROTEIN ADENYLYLTRANSFERASE FICD"/>
    <property type="match status" value="1"/>
</dbReference>
<dbReference type="Proteomes" id="UP000711488">
    <property type="component" value="Unassembled WGS sequence"/>
</dbReference>
<dbReference type="EMBL" id="JQDR03002853">
    <property type="protein sequence ID" value="KAA0202855.1"/>
    <property type="molecule type" value="Genomic_DNA"/>
</dbReference>
<evidence type="ECO:0000256" key="6">
    <source>
        <dbReference type="ARBA" id="ARBA00022840"/>
    </source>
</evidence>
<comment type="subcellular location">
    <subcellularLocation>
        <location evidence="1">Membrane</location>
        <topology evidence="1">Single-pass membrane protein</topology>
    </subcellularLocation>
</comment>
<evidence type="ECO:0000256" key="7">
    <source>
        <dbReference type="ARBA" id="ARBA00022989"/>
    </source>
</evidence>
<evidence type="ECO:0000256" key="1">
    <source>
        <dbReference type="ARBA" id="ARBA00004167"/>
    </source>
</evidence>
<keyword evidence="6 10" id="KW-0067">ATP-binding</keyword>
<gene>
    <name evidence="13" type="ORF">HAZT_HAZT008541</name>
</gene>
<dbReference type="PANTHER" id="PTHR13504">
    <property type="entry name" value="FIDO DOMAIN-CONTAINING PROTEIN DDB_G0283145"/>
    <property type="match status" value="1"/>
</dbReference>
<keyword evidence="3" id="KW-0677">Repeat</keyword>
<comment type="caution">
    <text evidence="13">The sequence shown here is derived from an EMBL/GenBank/DDBJ whole genome shotgun (WGS) entry which is preliminary data.</text>
</comment>
<evidence type="ECO:0000259" key="12">
    <source>
        <dbReference type="PROSITE" id="PS51459"/>
    </source>
</evidence>
<evidence type="ECO:0000256" key="11">
    <source>
        <dbReference type="SAM" id="MobiDB-lite"/>
    </source>
</evidence>
<evidence type="ECO:0000256" key="9">
    <source>
        <dbReference type="PIRSR" id="PIRSR640198-1"/>
    </source>
</evidence>
<dbReference type="SUPFAM" id="SSF140931">
    <property type="entry name" value="Fic-like"/>
    <property type="match status" value="1"/>
</dbReference>
<feature type="binding site" evidence="10">
    <location>
        <begin position="4"/>
        <end position="7"/>
    </location>
    <ligand>
        <name>ATP</name>
        <dbReference type="ChEBI" id="CHEBI:30616"/>
    </ligand>
</feature>
<protein>
    <recommendedName>
        <fullName evidence="12">Fido domain-containing protein</fullName>
    </recommendedName>
</protein>